<dbReference type="GO" id="GO:0003677">
    <property type="term" value="F:DNA binding"/>
    <property type="evidence" value="ECO:0007669"/>
    <property type="project" value="UniProtKB-UniRule"/>
</dbReference>
<dbReference type="PIRSF" id="PIRSF005719">
    <property type="entry name" value="SMC"/>
    <property type="match status" value="1"/>
</dbReference>
<evidence type="ECO:0000256" key="6">
    <source>
        <dbReference type="HAMAP-Rule" id="MF_01894"/>
    </source>
</evidence>
<dbReference type="InterPro" id="IPR010935">
    <property type="entry name" value="SMC_hinge"/>
</dbReference>
<dbReference type="SUPFAM" id="SSF52540">
    <property type="entry name" value="P-loop containing nucleoside triphosphate hydrolases"/>
    <property type="match status" value="1"/>
</dbReference>
<feature type="coiled-coil region" evidence="6">
    <location>
        <begin position="167"/>
        <end position="215"/>
    </location>
</feature>
<evidence type="ECO:0000256" key="5">
    <source>
        <dbReference type="ARBA" id="ARBA00023125"/>
    </source>
</evidence>
<keyword evidence="3 6" id="KW-0067">ATP-binding</keyword>
<dbReference type="GO" id="GO:0007059">
    <property type="term" value="P:chromosome segregation"/>
    <property type="evidence" value="ECO:0007669"/>
    <property type="project" value="UniProtKB-UniRule"/>
</dbReference>
<keyword evidence="11" id="KW-1185">Reference proteome</keyword>
<keyword evidence="1 6" id="KW-0963">Cytoplasm</keyword>
<comment type="domain">
    <text evidence="6">Contains large globular domains required for ATP hydrolysis at each terminus and a third globular domain forming a flexible hinge near the middle of the molecule. These domains are separated by coiled-coil structures.</text>
</comment>
<dbReference type="Pfam" id="PF02463">
    <property type="entry name" value="SMC_N"/>
    <property type="match status" value="1"/>
</dbReference>
<evidence type="ECO:0000313" key="11">
    <source>
        <dbReference type="Proteomes" id="UP000273154"/>
    </source>
</evidence>
<feature type="coiled-coil region" evidence="6">
    <location>
        <begin position="318"/>
        <end position="345"/>
    </location>
</feature>
<dbReference type="GO" id="GO:0016887">
    <property type="term" value="F:ATP hydrolysis activity"/>
    <property type="evidence" value="ECO:0007669"/>
    <property type="project" value="InterPro"/>
</dbReference>
<protein>
    <recommendedName>
        <fullName evidence="6">Chromosome partition protein Smc</fullName>
    </recommendedName>
</protein>
<reference evidence="11" key="1">
    <citation type="submission" date="2018-11" db="EMBL/GenBank/DDBJ databases">
        <title>Comparative genomics of Parolsenella catena and Libanicoccus massiliensis: Reclassification of Libanicoccus massiliensis as Parolsenella massiliensis comb. nov.</title>
        <authorList>
            <person name="Sakamoto M."/>
            <person name="Ikeyama N."/>
            <person name="Murakami T."/>
            <person name="Mori H."/>
            <person name="Yuki M."/>
            <person name="Ohkuma M."/>
        </authorList>
    </citation>
    <scope>NUCLEOTIDE SEQUENCE [LARGE SCALE GENOMIC DNA]</scope>
    <source>
        <strain evidence="11">JCM 31932</strain>
    </source>
</reference>
<dbReference type="GO" id="GO:0030261">
    <property type="term" value="P:chromosome condensation"/>
    <property type="evidence" value="ECO:0007669"/>
    <property type="project" value="InterPro"/>
</dbReference>
<dbReference type="GO" id="GO:0005524">
    <property type="term" value="F:ATP binding"/>
    <property type="evidence" value="ECO:0007669"/>
    <property type="project" value="UniProtKB-UniRule"/>
</dbReference>
<comment type="subunit">
    <text evidence="6">Homodimer.</text>
</comment>
<comment type="function">
    <text evidence="6">Required for chromosome condensation and partitioning.</text>
</comment>
<dbReference type="InterPro" id="IPR036277">
    <property type="entry name" value="SMC_hinge_sf"/>
</dbReference>
<keyword evidence="4 6" id="KW-0175">Coiled coil</keyword>
<dbReference type="GO" id="GO:0006260">
    <property type="term" value="P:DNA replication"/>
    <property type="evidence" value="ECO:0007669"/>
    <property type="project" value="UniProtKB-UniRule"/>
</dbReference>
<dbReference type="Proteomes" id="UP000273154">
    <property type="component" value="Chromosome"/>
</dbReference>
<feature type="region of interest" description="Disordered" evidence="7">
    <location>
        <begin position="721"/>
        <end position="762"/>
    </location>
</feature>
<dbReference type="Gene3D" id="3.40.50.300">
    <property type="entry name" value="P-loop containing nucleotide triphosphate hydrolases"/>
    <property type="match status" value="2"/>
</dbReference>
<feature type="compositionally biased region" description="Basic and acidic residues" evidence="7">
    <location>
        <begin position="802"/>
        <end position="822"/>
    </location>
</feature>
<feature type="domain" description="RecF/RecN/SMC N-terminal" evidence="8">
    <location>
        <begin position="2"/>
        <end position="1178"/>
    </location>
</feature>
<dbReference type="PANTHER" id="PTHR43977">
    <property type="entry name" value="STRUCTURAL MAINTENANCE OF CHROMOSOMES PROTEIN 3"/>
    <property type="match status" value="1"/>
</dbReference>
<comment type="similarity">
    <text evidence="6">Belongs to the SMC family.</text>
</comment>
<dbReference type="AlphaFoldDB" id="A0A3G9JXU6"/>
<feature type="compositionally biased region" description="Basic and acidic residues" evidence="7">
    <location>
        <begin position="466"/>
        <end position="483"/>
    </location>
</feature>
<accession>A0A3G9JXU6</accession>
<sequence length="1195" mass="131559">MFLKSLTLKGFKSFADRTHMVFDPGLTVVVGPNGSGKSNVSDAILWVLGEQSAKMLRGQAMEDVVFSGSSARKPVGVAEVTLVLDNADHTLPVDFAEVGITRRMYRSGESEYLINGAPARLMDIQDILHDSGLGKDTHSIISQGKLDSILSSRPEERRALIEEAAGISKHRRRKERSQRKLADMDKNLVRARDVARELNRQLRPLERQVDRAKRYNELDSRLSELTCQLAVDDVRRLQQQWGELQGRSNEAAAAVELAQFRVDEKTRELEKLQSMLEQKGLFVGDLGEQRRRCADILGRLESDMRLLEEKGRNMVDRLSETRLTLSQVERQRSEAQSEREDVSSRLCETRAAADSLAKDVSRLEPAAKAATAARREAGSEQARLTSEQRDCQHALDRATLDHAKLTDEISNAEVEDQMFASRIEQIDETLETTRAALESRTRRLEELEGDLAEAKGGAEKAQAAIGERKASHDEAARAAADARRELESARGKLEQAKATLRALRDVDAQLGAGRDSLESRVLSADELSSLVRCRLADVVSAPAELDSLVERLLGETLGAPVVGSGDDVARIMDAARGMSGASGSLTVLNLSEHAPEPVEACGERLVDLLSVSDDARGLVERLLGDIRIVDSPEQAVSAHAKDPSLTYVTLDGVMSLPDGRTQAGASAGAAAGTLERKRRIAELVEQVPALEGGVAELEQRVTQTTALVDAAAEELAQAREAASEASGAVSRLRGERDSVNSELGRLESQVSHAENELAQVKSRREAAAERAKSARPRLEELKKSIDEGKERLSELGRLVQEAGERRREASRAEDDAAKKAADARLSLATSRERLRHLDERDRELARRIDELAERARAAEEGTRSLEVLRLRIDPLHERYEAIHACALTWAERLRDRASLAEADSDSLKKTIVDARQQVADVTAELERAKSEQGSLKVESGKLEVRVEQAIAAITADGRHVLEEALQMPEPEDREACEREVASLRRQIDGLGPVNQVAMDEYTKLKERADYIAAQLADLESARSALQKITSAIDRKMRRQFLQTFEAVNANFVEIFGMLFPGGKAHLEMTDPDHPAETGIEVVAQPRGKRIAKMTLMSGGEKSLTALALLFAVYRTRTVPFYVFDEVEAALDDSNLDKLLDAIEQLKETTQLIVISHQRRTMEQADVLYGVSMQADGVSHVVSQRLDRATGKVVDA</sequence>
<dbReference type="SUPFAM" id="SSF57997">
    <property type="entry name" value="Tropomyosin"/>
    <property type="match status" value="1"/>
</dbReference>
<dbReference type="FunFam" id="3.40.50.300:FF:000984">
    <property type="entry name" value="Chromosome partition protein Smc"/>
    <property type="match status" value="1"/>
</dbReference>
<dbReference type="Gene3D" id="1.20.1060.20">
    <property type="match status" value="1"/>
</dbReference>
<evidence type="ECO:0000256" key="4">
    <source>
        <dbReference type="ARBA" id="ARBA00023054"/>
    </source>
</evidence>
<evidence type="ECO:0000259" key="9">
    <source>
        <dbReference type="Pfam" id="PF06470"/>
    </source>
</evidence>
<feature type="domain" description="SMC hinge" evidence="9">
    <location>
        <begin position="534"/>
        <end position="636"/>
    </location>
</feature>
<feature type="coiled-coil region" evidence="6">
    <location>
        <begin position="890"/>
        <end position="931"/>
    </location>
</feature>
<dbReference type="InterPro" id="IPR024704">
    <property type="entry name" value="SMC"/>
</dbReference>
<evidence type="ECO:0000313" key="10">
    <source>
        <dbReference type="EMBL" id="BBH50317.1"/>
    </source>
</evidence>
<keyword evidence="5 6" id="KW-0238">DNA-binding</keyword>
<dbReference type="GO" id="GO:0007062">
    <property type="term" value="P:sister chromatid cohesion"/>
    <property type="evidence" value="ECO:0007669"/>
    <property type="project" value="InterPro"/>
</dbReference>
<feature type="region of interest" description="Disordered" evidence="7">
    <location>
        <begin position="798"/>
        <end position="823"/>
    </location>
</feature>
<dbReference type="GO" id="GO:0005737">
    <property type="term" value="C:cytoplasm"/>
    <property type="evidence" value="ECO:0007669"/>
    <property type="project" value="UniProtKB-SubCell"/>
</dbReference>
<dbReference type="InterPro" id="IPR011890">
    <property type="entry name" value="SMC_prok"/>
</dbReference>
<dbReference type="EMBL" id="AP019367">
    <property type="protein sequence ID" value="BBH50317.1"/>
    <property type="molecule type" value="Genomic_DNA"/>
</dbReference>
<evidence type="ECO:0000259" key="8">
    <source>
        <dbReference type="Pfam" id="PF02463"/>
    </source>
</evidence>
<dbReference type="GeneID" id="88849039"/>
<dbReference type="Gene3D" id="3.30.70.1620">
    <property type="match status" value="1"/>
</dbReference>
<proteinExistence type="inferred from homology"/>
<organism evidence="10 11">
    <name type="scientific">Parolsenella catena</name>
    <dbReference type="NCBI Taxonomy" id="2003188"/>
    <lineage>
        <taxon>Bacteria</taxon>
        <taxon>Bacillati</taxon>
        <taxon>Actinomycetota</taxon>
        <taxon>Coriobacteriia</taxon>
        <taxon>Coriobacteriales</taxon>
        <taxon>Atopobiaceae</taxon>
        <taxon>Parolsenella</taxon>
    </lineage>
</organism>
<dbReference type="OrthoDB" id="9808768at2"/>
<evidence type="ECO:0000256" key="2">
    <source>
        <dbReference type="ARBA" id="ARBA00022741"/>
    </source>
</evidence>
<dbReference type="GO" id="GO:0005694">
    <property type="term" value="C:chromosome"/>
    <property type="evidence" value="ECO:0007669"/>
    <property type="project" value="InterPro"/>
</dbReference>
<dbReference type="InterPro" id="IPR027417">
    <property type="entry name" value="P-loop_NTPase"/>
</dbReference>
<evidence type="ECO:0000256" key="3">
    <source>
        <dbReference type="ARBA" id="ARBA00022840"/>
    </source>
</evidence>
<dbReference type="Gene3D" id="1.10.287.1490">
    <property type="match status" value="1"/>
</dbReference>
<dbReference type="KEGG" id="pcat:Pcatena_09040"/>
<feature type="binding site" evidence="6">
    <location>
        <begin position="32"/>
        <end position="39"/>
    </location>
    <ligand>
        <name>ATP</name>
        <dbReference type="ChEBI" id="CHEBI:30616"/>
    </ligand>
</feature>
<dbReference type="SUPFAM" id="SSF75553">
    <property type="entry name" value="Smc hinge domain"/>
    <property type="match status" value="1"/>
</dbReference>
<feature type="compositionally biased region" description="Low complexity" evidence="7">
    <location>
        <begin position="721"/>
        <end position="730"/>
    </location>
</feature>
<dbReference type="Pfam" id="PF06470">
    <property type="entry name" value="SMC_hinge"/>
    <property type="match status" value="1"/>
</dbReference>
<dbReference type="HAMAP" id="MF_01894">
    <property type="entry name" value="Smc_prok"/>
    <property type="match status" value="1"/>
</dbReference>
<evidence type="ECO:0000256" key="7">
    <source>
        <dbReference type="SAM" id="MobiDB-lite"/>
    </source>
</evidence>
<dbReference type="NCBIfam" id="TIGR02168">
    <property type="entry name" value="SMC_prok_B"/>
    <property type="match status" value="1"/>
</dbReference>
<name>A0A3G9JXU6_9ACTN</name>
<dbReference type="RefSeq" id="WP_126422045.1">
    <property type="nucleotide sequence ID" value="NZ_AP019367.1"/>
</dbReference>
<gene>
    <name evidence="6 10" type="primary">smc</name>
    <name evidence="10" type="ORF">Pcatena_09040</name>
</gene>
<evidence type="ECO:0000256" key="1">
    <source>
        <dbReference type="ARBA" id="ARBA00022490"/>
    </source>
</evidence>
<keyword evidence="2 6" id="KW-0547">Nucleotide-binding</keyword>
<feature type="region of interest" description="Disordered" evidence="7">
    <location>
        <begin position="454"/>
        <end position="483"/>
    </location>
</feature>
<dbReference type="InterPro" id="IPR003395">
    <property type="entry name" value="RecF/RecN/SMC_N"/>
</dbReference>
<comment type="subcellular location">
    <subcellularLocation>
        <location evidence="6">Cytoplasm</location>
    </subcellularLocation>
</comment>